<feature type="domain" description="GH18" evidence="2">
    <location>
        <begin position="20"/>
        <end position="284"/>
    </location>
</feature>
<dbReference type="GO" id="GO:0005576">
    <property type="term" value="C:extracellular region"/>
    <property type="evidence" value="ECO:0007669"/>
    <property type="project" value="TreeGrafter"/>
</dbReference>
<dbReference type="PANTHER" id="PTHR11177">
    <property type="entry name" value="CHITINASE"/>
    <property type="match status" value="1"/>
</dbReference>
<feature type="chain" id="PRO_5035592687" description="GH18 domain-containing protein" evidence="1">
    <location>
        <begin position="20"/>
        <end position="284"/>
    </location>
</feature>
<sequence length="284" mass="31466">MKLLLLVSVLWLQALQSHSKRVICYWVNYRMTLADPDKHLPENIDPTLCTHIHYAFHILDNKTNTVMESAGGGPRPKLYERLNKLRQKNKQVKLILAVGGGAQACPPFSAMITSPTLRVGFIKNTIAYLKKYNFDGLDLAWEYPHCWYYDCSLGPQSDVDNYGKLLTEFRAAFNNNKPRLLLSAAIPSGYSGGPGDVAYDMPTMAAALDYMSVMTYDFVAATWSSTTGHHTSFDGCVSAVEFYVNKGMPKNKIVMGVPAYAHTFTLQSADQHGMNAPVVGVGQV</sequence>
<dbReference type="PANTHER" id="PTHR11177:SF317">
    <property type="entry name" value="CHITINASE 12-RELATED"/>
    <property type="match status" value="1"/>
</dbReference>
<dbReference type="InterPro" id="IPR011583">
    <property type="entry name" value="Chitinase_II/V-like_cat"/>
</dbReference>
<dbReference type="GO" id="GO:0005975">
    <property type="term" value="P:carbohydrate metabolic process"/>
    <property type="evidence" value="ECO:0007669"/>
    <property type="project" value="InterPro"/>
</dbReference>
<dbReference type="GO" id="GO:0008061">
    <property type="term" value="F:chitin binding"/>
    <property type="evidence" value="ECO:0007669"/>
    <property type="project" value="InterPro"/>
</dbReference>
<dbReference type="GO" id="GO:0004568">
    <property type="term" value="F:chitinase activity"/>
    <property type="evidence" value="ECO:0007669"/>
    <property type="project" value="TreeGrafter"/>
</dbReference>
<gene>
    <name evidence="3" type="ORF">ONB1V03_LOCUS18367</name>
</gene>
<dbReference type="AlphaFoldDB" id="A0A7R9MKF9"/>
<dbReference type="Pfam" id="PF00704">
    <property type="entry name" value="Glyco_hydro_18"/>
    <property type="match status" value="1"/>
</dbReference>
<evidence type="ECO:0000256" key="1">
    <source>
        <dbReference type="SAM" id="SignalP"/>
    </source>
</evidence>
<organism evidence="3">
    <name type="scientific">Oppiella nova</name>
    <dbReference type="NCBI Taxonomy" id="334625"/>
    <lineage>
        <taxon>Eukaryota</taxon>
        <taxon>Metazoa</taxon>
        <taxon>Ecdysozoa</taxon>
        <taxon>Arthropoda</taxon>
        <taxon>Chelicerata</taxon>
        <taxon>Arachnida</taxon>
        <taxon>Acari</taxon>
        <taxon>Acariformes</taxon>
        <taxon>Sarcoptiformes</taxon>
        <taxon>Oribatida</taxon>
        <taxon>Brachypylina</taxon>
        <taxon>Oppioidea</taxon>
        <taxon>Oppiidae</taxon>
        <taxon>Oppiella</taxon>
    </lineage>
</organism>
<dbReference type="EMBL" id="CAJPVJ010025125">
    <property type="protein sequence ID" value="CAG2178943.1"/>
    <property type="molecule type" value="Genomic_DNA"/>
</dbReference>
<keyword evidence="1" id="KW-0732">Signal</keyword>
<accession>A0A7R9MKF9</accession>
<protein>
    <recommendedName>
        <fullName evidence="2">GH18 domain-containing protein</fullName>
    </recommendedName>
</protein>
<dbReference type="EMBL" id="OC939950">
    <property type="protein sequence ID" value="CAD7661807.1"/>
    <property type="molecule type" value="Genomic_DNA"/>
</dbReference>
<dbReference type="PROSITE" id="PS51910">
    <property type="entry name" value="GH18_2"/>
    <property type="match status" value="1"/>
</dbReference>
<dbReference type="SUPFAM" id="SSF51445">
    <property type="entry name" value="(Trans)glycosidases"/>
    <property type="match status" value="1"/>
</dbReference>
<dbReference type="OrthoDB" id="6430753at2759"/>
<reference evidence="3" key="1">
    <citation type="submission" date="2020-11" db="EMBL/GenBank/DDBJ databases">
        <authorList>
            <person name="Tran Van P."/>
        </authorList>
    </citation>
    <scope>NUCLEOTIDE SEQUENCE</scope>
</reference>
<keyword evidence="4" id="KW-1185">Reference proteome</keyword>
<proteinExistence type="predicted"/>
<dbReference type="Proteomes" id="UP000728032">
    <property type="component" value="Unassembled WGS sequence"/>
</dbReference>
<name>A0A7R9MKF9_9ACAR</name>
<evidence type="ECO:0000313" key="3">
    <source>
        <dbReference type="EMBL" id="CAD7661807.1"/>
    </source>
</evidence>
<feature type="non-terminal residue" evidence="3">
    <location>
        <position position="1"/>
    </location>
</feature>
<dbReference type="GO" id="GO:0006032">
    <property type="term" value="P:chitin catabolic process"/>
    <property type="evidence" value="ECO:0007669"/>
    <property type="project" value="TreeGrafter"/>
</dbReference>
<feature type="signal peptide" evidence="1">
    <location>
        <begin position="1"/>
        <end position="19"/>
    </location>
</feature>
<dbReference type="InterPro" id="IPR017853">
    <property type="entry name" value="GH"/>
</dbReference>
<evidence type="ECO:0000259" key="2">
    <source>
        <dbReference type="PROSITE" id="PS51910"/>
    </source>
</evidence>
<dbReference type="InterPro" id="IPR050314">
    <property type="entry name" value="Glycosyl_Hydrlase_18"/>
</dbReference>
<dbReference type="Gene3D" id="3.20.20.80">
    <property type="entry name" value="Glycosidases"/>
    <property type="match status" value="1"/>
</dbReference>
<dbReference type="InterPro" id="IPR001223">
    <property type="entry name" value="Glyco_hydro18_cat"/>
</dbReference>
<dbReference type="SMART" id="SM00636">
    <property type="entry name" value="Glyco_18"/>
    <property type="match status" value="1"/>
</dbReference>
<evidence type="ECO:0000313" key="4">
    <source>
        <dbReference type="Proteomes" id="UP000728032"/>
    </source>
</evidence>